<name>A0ABN3UEZ0_9ACTN</name>
<dbReference type="EMBL" id="BAAATZ010000015">
    <property type="protein sequence ID" value="GAA2729121.1"/>
    <property type="molecule type" value="Genomic_DNA"/>
</dbReference>
<evidence type="ECO:0000313" key="7">
    <source>
        <dbReference type="Proteomes" id="UP001501842"/>
    </source>
</evidence>
<evidence type="ECO:0000256" key="1">
    <source>
        <dbReference type="ARBA" id="ARBA00023015"/>
    </source>
</evidence>
<evidence type="ECO:0000259" key="5">
    <source>
        <dbReference type="PROSITE" id="PS50977"/>
    </source>
</evidence>
<dbReference type="PROSITE" id="PS50977">
    <property type="entry name" value="HTH_TETR_2"/>
    <property type="match status" value="1"/>
</dbReference>
<dbReference type="InterPro" id="IPR023772">
    <property type="entry name" value="DNA-bd_HTH_TetR-type_CS"/>
</dbReference>
<dbReference type="Pfam" id="PF00440">
    <property type="entry name" value="TetR_N"/>
    <property type="match status" value="1"/>
</dbReference>
<feature type="DNA-binding region" description="H-T-H motif" evidence="4">
    <location>
        <begin position="34"/>
        <end position="53"/>
    </location>
</feature>
<proteinExistence type="predicted"/>
<dbReference type="InterPro" id="IPR049484">
    <property type="entry name" value="Rv0078-like_C"/>
</dbReference>
<keyword evidence="3" id="KW-0804">Transcription</keyword>
<dbReference type="Proteomes" id="UP001501842">
    <property type="component" value="Unassembled WGS sequence"/>
</dbReference>
<evidence type="ECO:0000256" key="3">
    <source>
        <dbReference type="ARBA" id="ARBA00023163"/>
    </source>
</evidence>
<dbReference type="InterPro" id="IPR050109">
    <property type="entry name" value="HTH-type_TetR-like_transc_reg"/>
</dbReference>
<feature type="domain" description="HTH tetR-type" evidence="5">
    <location>
        <begin position="11"/>
        <end position="71"/>
    </location>
</feature>
<dbReference type="PROSITE" id="PS01081">
    <property type="entry name" value="HTH_TETR_1"/>
    <property type="match status" value="1"/>
</dbReference>
<evidence type="ECO:0000313" key="6">
    <source>
        <dbReference type="EMBL" id="GAA2729121.1"/>
    </source>
</evidence>
<dbReference type="PANTHER" id="PTHR30055:SF234">
    <property type="entry name" value="HTH-TYPE TRANSCRIPTIONAL REGULATOR BETI"/>
    <property type="match status" value="1"/>
</dbReference>
<keyword evidence="2 4" id="KW-0238">DNA-binding</keyword>
<comment type="caution">
    <text evidence="6">The sequence shown here is derived from an EMBL/GenBank/DDBJ whole genome shotgun (WGS) entry which is preliminary data.</text>
</comment>
<sequence>MPRRTQAERSEATTTALSAAAHALFGRAGYPATSLDAVAAEAGVTKGALYHHFSSKRDLFEAAFIREQERITARLEEVAAGHPDVWQALHQGIRVFLEHCLDASFRRIVLLDAPHVLGWEAVREIEYAHVLRVLRAGLEAARAEGRLATTDVTVSAHMLFGALCEAGMLLARHPSPSEALPTLVREAERLLSALKPDAVGPSLDG</sequence>
<keyword evidence="7" id="KW-1185">Reference proteome</keyword>
<accession>A0ABN3UEZ0</accession>
<dbReference type="Pfam" id="PF21351">
    <property type="entry name" value="TetR_C_41"/>
    <property type="match status" value="1"/>
</dbReference>
<evidence type="ECO:0000256" key="2">
    <source>
        <dbReference type="ARBA" id="ARBA00023125"/>
    </source>
</evidence>
<reference evidence="6 7" key="1">
    <citation type="journal article" date="2019" name="Int. J. Syst. Evol. Microbiol.">
        <title>The Global Catalogue of Microorganisms (GCM) 10K type strain sequencing project: providing services to taxonomists for standard genome sequencing and annotation.</title>
        <authorList>
            <consortium name="The Broad Institute Genomics Platform"/>
            <consortium name="The Broad Institute Genome Sequencing Center for Infectious Disease"/>
            <person name="Wu L."/>
            <person name="Ma J."/>
        </authorList>
    </citation>
    <scope>NUCLEOTIDE SEQUENCE [LARGE SCALE GENOMIC DNA]</scope>
    <source>
        <strain evidence="6 7">JCM 8201</strain>
    </source>
</reference>
<dbReference type="SUPFAM" id="SSF46689">
    <property type="entry name" value="Homeodomain-like"/>
    <property type="match status" value="1"/>
</dbReference>
<gene>
    <name evidence="6" type="ORF">GCM10010439_38840</name>
</gene>
<keyword evidence="1" id="KW-0805">Transcription regulation</keyword>
<dbReference type="InterPro" id="IPR009057">
    <property type="entry name" value="Homeodomain-like_sf"/>
</dbReference>
<dbReference type="PRINTS" id="PR00455">
    <property type="entry name" value="HTHTETR"/>
</dbReference>
<protein>
    <submittedName>
        <fullName evidence="6">TetR/AcrR family transcriptional regulator</fullName>
    </submittedName>
</protein>
<dbReference type="RefSeq" id="WP_344451929.1">
    <property type="nucleotide sequence ID" value="NZ_BAAATZ010000015.1"/>
</dbReference>
<dbReference type="PANTHER" id="PTHR30055">
    <property type="entry name" value="HTH-TYPE TRANSCRIPTIONAL REGULATOR RUTR"/>
    <property type="match status" value="1"/>
</dbReference>
<dbReference type="InterPro" id="IPR001647">
    <property type="entry name" value="HTH_TetR"/>
</dbReference>
<evidence type="ECO:0000256" key="4">
    <source>
        <dbReference type="PROSITE-ProRule" id="PRU00335"/>
    </source>
</evidence>
<organism evidence="6 7">
    <name type="scientific">Actinocorallia aurantiaca</name>
    <dbReference type="NCBI Taxonomy" id="46204"/>
    <lineage>
        <taxon>Bacteria</taxon>
        <taxon>Bacillati</taxon>
        <taxon>Actinomycetota</taxon>
        <taxon>Actinomycetes</taxon>
        <taxon>Streptosporangiales</taxon>
        <taxon>Thermomonosporaceae</taxon>
        <taxon>Actinocorallia</taxon>
    </lineage>
</organism>
<dbReference type="Gene3D" id="1.10.357.10">
    <property type="entry name" value="Tetracycline Repressor, domain 2"/>
    <property type="match status" value="1"/>
</dbReference>